<feature type="signal peptide" evidence="6">
    <location>
        <begin position="1"/>
        <end position="18"/>
    </location>
</feature>
<dbReference type="PROSITE" id="PS50060">
    <property type="entry name" value="MAM_2"/>
    <property type="match status" value="1"/>
</dbReference>
<evidence type="ECO:0000256" key="3">
    <source>
        <dbReference type="ARBA" id="ARBA00022825"/>
    </source>
</evidence>
<dbReference type="PRINTS" id="PR00722">
    <property type="entry name" value="CHYMOTRYPSIN"/>
</dbReference>
<feature type="chain" id="PRO_5043848538" evidence="6">
    <location>
        <begin position="19"/>
        <end position="468"/>
    </location>
</feature>
<dbReference type="SUPFAM" id="SSF50494">
    <property type="entry name" value="Trypsin-like serine proteases"/>
    <property type="match status" value="1"/>
</dbReference>
<dbReference type="InterPro" id="IPR000998">
    <property type="entry name" value="MAM_dom"/>
</dbReference>
<dbReference type="Pfam" id="PF00089">
    <property type="entry name" value="Trypsin"/>
    <property type="match status" value="1"/>
</dbReference>
<evidence type="ECO:0000256" key="1">
    <source>
        <dbReference type="ARBA" id="ARBA00022670"/>
    </source>
</evidence>
<dbReference type="OrthoDB" id="6021267at2759"/>
<dbReference type="Pfam" id="PF00629">
    <property type="entry name" value="MAM"/>
    <property type="match status" value="1"/>
</dbReference>
<evidence type="ECO:0000256" key="5">
    <source>
        <dbReference type="SAM" id="MobiDB-lite"/>
    </source>
</evidence>
<dbReference type="FunFam" id="2.40.10.10:FF:000003">
    <property type="entry name" value="Transmembrane serine protease 3"/>
    <property type="match status" value="1"/>
</dbReference>
<dbReference type="PROSITE" id="PS50240">
    <property type="entry name" value="TRYPSIN_DOM"/>
    <property type="match status" value="1"/>
</dbReference>
<dbReference type="PROSITE" id="PS00135">
    <property type="entry name" value="TRYPSIN_SER"/>
    <property type="match status" value="1"/>
</dbReference>
<keyword evidence="6" id="KW-0732">Signal</keyword>
<evidence type="ECO:0000256" key="4">
    <source>
        <dbReference type="ARBA" id="ARBA00023157"/>
    </source>
</evidence>
<dbReference type="InterPro" id="IPR018114">
    <property type="entry name" value="TRYPSIN_HIS"/>
</dbReference>
<dbReference type="SUPFAM" id="SSF49899">
    <property type="entry name" value="Concanavalin A-like lectins/glucanases"/>
    <property type="match status" value="1"/>
</dbReference>
<evidence type="ECO:0000313" key="7">
    <source>
        <dbReference type="EMBL" id="CAB4008724.1"/>
    </source>
</evidence>
<evidence type="ECO:0000256" key="6">
    <source>
        <dbReference type="SAM" id="SignalP"/>
    </source>
</evidence>
<dbReference type="GO" id="GO:0004252">
    <property type="term" value="F:serine-type endopeptidase activity"/>
    <property type="evidence" value="ECO:0007669"/>
    <property type="project" value="InterPro"/>
</dbReference>
<dbReference type="Proteomes" id="UP001152795">
    <property type="component" value="Unassembled WGS sequence"/>
</dbReference>
<dbReference type="InterPro" id="IPR033116">
    <property type="entry name" value="TRYPSIN_SER"/>
</dbReference>
<dbReference type="GO" id="GO:0006508">
    <property type="term" value="P:proteolysis"/>
    <property type="evidence" value="ECO:0007669"/>
    <property type="project" value="UniProtKB-KW"/>
</dbReference>
<keyword evidence="8" id="KW-1185">Reference proteome</keyword>
<dbReference type="GO" id="GO:0016020">
    <property type="term" value="C:membrane"/>
    <property type="evidence" value="ECO:0007669"/>
    <property type="project" value="InterPro"/>
</dbReference>
<dbReference type="AlphaFoldDB" id="A0A7D9ILD2"/>
<dbReference type="CDD" id="cd00190">
    <property type="entry name" value="Tryp_SPc"/>
    <property type="match status" value="1"/>
</dbReference>
<evidence type="ECO:0000256" key="2">
    <source>
        <dbReference type="ARBA" id="ARBA00022801"/>
    </source>
</evidence>
<dbReference type="CDD" id="cd06263">
    <property type="entry name" value="MAM"/>
    <property type="match status" value="1"/>
</dbReference>
<dbReference type="InterPro" id="IPR001314">
    <property type="entry name" value="Peptidase_S1A"/>
</dbReference>
<gene>
    <name evidence="7" type="ORF">PACLA_8A024679</name>
</gene>
<protein>
    <submittedName>
        <fullName evidence="7">CUB and peptidase domain-containing 2-like</fullName>
    </submittedName>
</protein>
<evidence type="ECO:0000313" key="8">
    <source>
        <dbReference type="Proteomes" id="UP001152795"/>
    </source>
</evidence>
<feature type="compositionally biased region" description="Pro residues" evidence="5">
    <location>
        <begin position="192"/>
        <end position="203"/>
    </location>
</feature>
<dbReference type="PANTHER" id="PTHR24252">
    <property type="entry name" value="ACROSIN-RELATED"/>
    <property type="match status" value="1"/>
</dbReference>
<reference evidence="7" key="1">
    <citation type="submission" date="2020-04" db="EMBL/GenBank/DDBJ databases">
        <authorList>
            <person name="Alioto T."/>
            <person name="Alioto T."/>
            <person name="Gomez Garrido J."/>
        </authorList>
    </citation>
    <scope>NUCLEOTIDE SEQUENCE</scope>
    <source>
        <strain evidence="7">A484AB</strain>
    </source>
</reference>
<dbReference type="EMBL" id="CACRXK020006212">
    <property type="protein sequence ID" value="CAB4008724.1"/>
    <property type="molecule type" value="Genomic_DNA"/>
</dbReference>
<dbReference type="PROSITE" id="PS00134">
    <property type="entry name" value="TRYPSIN_HIS"/>
    <property type="match status" value="1"/>
</dbReference>
<name>A0A7D9ILD2_PARCT</name>
<dbReference type="InterPro" id="IPR013320">
    <property type="entry name" value="ConA-like_dom_sf"/>
</dbReference>
<comment type="caution">
    <text evidence="7">The sequence shown here is derived from an EMBL/GenBank/DDBJ whole genome shotgun (WGS) entry which is preliminary data.</text>
</comment>
<organism evidence="7 8">
    <name type="scientific">Paramuricea clavata</name>
    <name type="common">Red gorgonian</name>
    <name type="synonym">Violescent sea-whip</name>
    <dbReference type="NCBI Taxonomy" id="317549"/>
    <lineage>
        <taxon>Eukaryota</taxon>
        <taxon>Metazoa</taxon>
        <taxon>Cnidaria</taxon>
        <taxon>Anthozoa</taxon>
        <taxon>Octocorallia</taxon>
        <taxon>Malacalcyonacea</taxon>
        <taxon>Plexauridae</taxon>
        <taxon>Paramuricea</taxon>
    </lineage>
</organism>
<keyword evidence="4" id="KW-1015">Disulfide bond</keyword>
<keyword evidence="1" id="KW-0645">Protease</keyword>
<feature type="region of interest" description="Disordered" evidence="5">
    <location>
        <begin position="186"/>
        <end position="205"/>
    </location>
</feature>
<accession>A0A7D9ILD2</accession>
<dbReference type="SMART" id="SM00137">
    <property type="entry name" value="MAM"/>
    <property type="match status" value="1"/>
</dbReference>
<dbReference type="Gene3D" id="2.40.10.10">
    <property type="entry name" value="Trypsin-like serine proteases"/>
    <property type="match status" value="1"/>
</dbReference>
<proteinExistence type="predicted"/>
<dbReference type="InterPro" id="IPR043504">
    <property type="entry name" value="Peptidase_S1_PA_chymotrypsin"/>
</dbReference>
<keyword evidence="3" id="KW-0720">Serine protease</keyword>
<dbReference type="InterPro" id="IPR009003">
    <property type="entry name" value="Peptidase_S1_PA"/>
</dbReference>
<dbReference type="SMART" id="SM00020">
    <property type="entry name" value="Tryp_SPc"/>
    <property type="match status" value="1"/>
</dbReference>
<dbReference type="Gene3D" id="2.60.120.200">
    <property type="match status" value="1"/>
</dbReference>
<keyword evidence="2" id="KW-0378">Hydrolase</keyword>
<dbReference type="PANTHER" id="PTHR24252:SF7">
    <property type="entry name" value="HYALIN"/>
    <property type="match status" value="1"/>
</dbReference>
<dbReference type="InterPro" id="IPR001254">
    <property type="entry name" value="Trypsin_dom"/>
</dbReference>
<sequence>MICLAAFGIFLALSNSVAYRSLALSCDFESDDLCGFTFDLSAEFNWTRSNSTPSFNTGPSSDHTHGDGWFVYLETSWPRLNKDKARLVSPDLDISSNCLEFYYHMLGNTVNTLNVYLRTSSGDVLIWTVSKNQGDNWRMAQVPLVSSAIKSQVIFEGIAGPSYSGDIAIDDVSLTYSQSCALVPSTADPHVPTQPPTPQPPLKPQSRFCGRKPGVRIVGGNSTQPGDWPWLAMLMYKDGSGTLRQYCGGTLIYPNVVLTAAHCVVGNAPDEMGHVRMGAYYTNTSKKVGSEQDFDVVRTIYHPDYNAESPYNNDIALLQLHKNVVHNFKVNFACLPKSGSDFPPGEMCYLAGWGDLKSGGDDPDHMMHVQVPIVSNAKCTANGSYHESLITSEMLCAGYKEGGKDTCQGDSGGPLMCSDGYRWHLVGATSWGYGCAVPDYYGVYARVGNFMDWIASTVQSIGQSTSAV</sequence>